<accession>A0ABP8XMS2</accession>
<gene>
    <name evidence="2" type="ORF">GCM10023198_37770</name>
</gene>
<keyword evidence="3" id="KW-1185">Reference proteome</keyword>
<dbReference type="Proteomes" id="UP001500843">
    <property type="component" value="Unassembled WGS sequence"/>
</dbReference>
<evidence type="ECO:0000256" key="1">
    <source>
        <dbReference type="SAM" id="Phobius"/>
    </source>
</evidence>
<sequence length="54" mass="5772">MNNENAFRPNSYTQQEPVRWWIPLVASTGALLVLVLGTAALVSSLVNTTISGIG</sequence>
<reference evidence="3" key="1">
    <citation type="journal article" date="2019" name="Int. J. Syst. Evol. Microbiol.">
        <title>The Global Catalogue of Microorganisms (GCM) 10K type strain sequencing project: providing services to taxonomists for standard genome sequencing and annotation.</title>
        <authorList>
            <consortium name="The Broad Institute Genomics Platform"/>
            <consortium name="The Broad Institute Genome Sequencing Center for Infectious Disease"/>
            <person name="Wu L."/>
            <person name="Ma J."/>
        </authorList>
    </citation>
    <scope>NUCLEOTIDE SEQUENCE [LARGE SCALE GENOMIC DNA]</scope>
    <source>
        <strain evidence="3">JCM 17975</strain>
    </source>
</reference>
<evidence type="ECO:0000313" key="2">
    <source>
        <dbReference type="EMBL" id="GAA4711397.1"/>
    </source>
</evidence>
<evidence type="ECO:0000313" key="3">
    <source>
        <dbReference type="Proteomes" id="UP001500843"/>
    </source>
</evidence>
<organism evidence="2 3">
    <name type="scientific">Promicromonospora umidemergens</name>
    <dbReference type="NCBI Taxonomy" id="629679"/>
    <lineage>
        <taxon>Bacteria</taxon>
        <taxon>Bacillati</taxon>
        <taxon>Actinomycetota</taxon>
        <taxon>Actinomycetes</taxon>
        <taxon>Micrococcales</taxon>
        <taxon>Promicromonosporaceae</taxon>
        <taxon>Promicromonospora</taxon>
    </lineage>
</organism>
<proteinExistence type="predicted"/>
<keyword evidence="1" id="KW-0812">Transmembrane</keyword>
<comment type="caution">
    <text evidence="2">The sequence shown here is derived from an EMBL/GenBank/DDBJ whole genome shotgun (WGS) entry which is preliminary data.</text>
</comment>
<keyword evidence="1" id="KW-0472">Membrane</keyword>
<protein>
    <submittedName>
        <fullName evidence="2">Uncharacterized protein</fullName>
    </submittedName>
</protein>
<dbReference type="EMBL" id="BAABHM010000016">
    <property type="protein sequence ID" value="GAA4711397.1"/>
    <property type="molecule type" value="Genomic_DNA"/>
</dbReference>
<name>A0ABP8XMS2_9MICO</name>
<feature type="transmembrane region" description="Helical" evidence="1">
    <location>
        <begin position="20"/>
        <end position="46"/>
    </location>
</feature>
<keyword evidence="1" id="KW-1133">Transmembrane helix</keyword>